<evidence type="ECO:0000259" key="1">
    <source>
        <dbReference type="Pfam" id="PF00085"/>
    </source>
</evidence>
<evidence type="ECO:0000313" key="3">
    <source>
        <dbReference type="Proteomes" id="UP000489600"/>
    </source>
</evidence>
<protein>
    <recommendedName>
        <fullName evidence="1">Thioredoxin domain-containing protein</fullName>
    </recommendedName>
</protein>
<keyword evidence="3" id="KW-1185">Reference proteome</keyword>
<reference evidence="2" key="1">
    <citation type="submission" date="2019-07" db="EMBL/GenBank/DDBJ databases">
        <authorList>
            <person name="Dittberner H."/>
        </authorList>
    </citation>
    <scope>NUCLEOTIDE SEQUENCE [LARGE SCALE GENOMIC DNA]</scope>
</reference>
<organism evidence="2 3">
    <name type="scientific">Arabis nemorensis</name>
    <dbReference type="NCBI Taxonomy" id="586526"/>
    <lineage>
        <taxon>Eukaryota</taxon>
        <taxon>Viridiplantae</taxon>
        <taxon>Streptophyta</taxon>
        <taxon>Embryophyta</taxon>
        <taxon>Tracheophyta</taxon>
        <taxon>Spermatophyta</taxon>
        <taxon>Magnoliopsida</taxon>
        <taxon>eudicotyledons</taxon>
        <taxon>Gunneridae</taxon>
        <taxon>Pentapetalae</taxon>
        <taxon>rosids</taxon>
        <taxon>malvids</taxon>
        <taxon>Brassicales</taxon>
        <taxon>Brassicaceae</taxon>
        <taxon>Arabideae</taxon>
        <taxon>Arabis</taxon>
    </lineage>
</organism>
<dbReference type="Pfam" id="PF00085">
    <property type="entry name" value="Thioredoxin"/>
    <property type="match status" value="1"/>
</dbReference>
<dbReference type="Proteomes" id="UP000489600">
    <property type="component" value="Unassembled WGS sequence"/>
</dbReference>
<dbReference type="Gene3D" id="3.40.30.10">
    <property type="entry name" value="Glutaredoxin"/>
    <property type="match status" value="1"/>
</dbReference>
<dbReference type="EMBL" id="CABITT030000002">
    <property type="protein sequence ID" value="VVA94210.1"/>
    <property type="molecule type" value="Genomic_DNA"/>
</dbReference>
<dbReference type="SUPFAM" id="SSF52833">
    <property type="entry name" value="Thioredoxin-like"/>
    <property type="match status" value="1"/>
</dbReference>
<proteinExistence type="predicted"/>
<dbReference type="GO" id="GO:0003756">
    <property type="term" value="F:protein disulfide isomerase activity"/>
    <property type="evidence" value="ECO:0007669"/>
    <property type="project" value="TreeGrafter"/>
</dbReference>
<evidence type="ECO:0000313" key="2">
    <source>
        <dbReference type="EMBL" id="VVA94210.1"/>
    </source>
</evidence>
<comment type="caution">
    <text evidence="2">The sequence shown here is derived from an EMBL/GenBank/DDBJ whole genome shotgun (WGS) entry which is preliminary data.</text>
</comment>
<dbReference type="PANTHER" id="PTHR45672">
    <property type="entry name" value="PROTEIN DISULFIDE-ISOMERASE C17H9.14C-RELATED"/>
    <property type="match status" value="1"/>
</dbReference>
<feature type="domain" description="Thioredoxin" evidence="1">
    <location>
        <begin position="21"/>
        <end position="65"/>
    </location>
</feature>
<dbReference type="InterPro" id="IPR036249">
    <property type="entry name" value="Thioredoxin-like_sf"/>
</dbReference>
<gene>
    <name evidence="2" type="ORF">ANE_LOCUS4655</name>
</gene>
<sequence length="70" mass="7850">MNYSVSLYVWPVKKKKPLESEKLGASFKKAKSVLIANVDCDEHKSVCSKYGVSGYPTIKWFPKGSLEPVK</sequence>
<name>A0A565AYN6_9BRAS</name>
<dbReference type="InterPro" id="IPR051063">
    <property type="entry name" value="PDI"/>
</dbReference>
<accession>A0A565AYN6</accession>
<dbReference type="GO" id="GO:0006457">
    <property type="term" value="P:protein folding"/>
    <property type="evidence" value="ECO:0007669"/>
    <property type="project" value="TreeGrafter"/>
</dbReference>
<dbReference type="AlphaFoldDB" id="A0A565AYN6"/>
<dbReference type="InterPro" id="IPR013766">
    <property type="entry name" value="Thioredoxin_domain"/>
</dbReference>
<dbReference type="GO" id="GO:0005783">
    <property type="term" value="C:endoplasmic reticulum"/>
    <property type="evidence" value="ECO:0007669"/>
    <property type="project" value="TreeGrafter"/>
</dbReference>
<dbReference type="OrthoDB" id="1700492at2759"/>
<dbReference type="PANTHER" id="PTHR45672:SF11">
    <property type="entry name" value="PROTEIN DISULFIDE-ISOMERASE C17H9.14C"/>
    <property type="match status" value="1"/>
</dbReference>